<reference evidence="1" key="1">
    <citation type="thesis" date="2020" institute="ProQuest LLC" country="789 East Eisenhower Parkway, Ann Arbor, MI, USA">
        <title>Comparative Genomics and Chromosome Evolution.</title>
        <authorList>
            <person name="Mudd A.B."/>
        </authorList>
    </citation>
    <scope>NUCLEOTIDE SEQUENCE</scope>
    <source>
        <strain evidence="1">HN-11 Male</strain>
        <tissue evidence="1">Kidney and liver</tissue>
    </source>
</reference>
<evidence type="ECO:0000313" key="1">
    <source>
        <dbReference type="EMBL" id="KAG9477089.1"/>
    </source>
</evidence>
<protein>
    <submittedName>
        <fullName evidence="1">Uncharacterized protein</fullName>
    </submittedName>
</protein>
<dbReference type="Proteomes" id="UP000770717">
    <property type="component" value="Unassembled WGS sequence"/>
</dbReference>
<accession>A0A8J6EYQ5</accession>
<proteinExistence type="predicted"/>
<dbReference type="EMBL" id="WNTK01000010">
    <property type="protein sequence ID" value="KAG9477089.1"/>
    <property type="molecule type" value="Genomic_DNA"/>
</dbReference>
<keyword evidence="2" id="KW-1185">Reference proteome</keyword>
<name>A0A8J6EYQ5_ELECQ</name>
<gene>
    <name evidence="1" type="ORF">GDO78_002470</name>
</gene>
<sequence length="80" mass="8927">MCMWTTRLSLMTDLKIQGLIISCLTLCPPLLLLNKLACQAECTCLWTGLRRGLSADHRLSAGLSLLYVDATLLCSWQTRI</sequence>
<comment type="caution">
    <text evidence="1">The sequence shown here is derived from an EMBL/GenBank/DDBJ whole genome shotgun (WGS) entry which is preliminary data.</text>
</comment>
<organism evidence="1 2">
    <name type="scientific">Eleutherodactylus coqui</name>
    <name type="common">Puerto Rican coqui</name>
    <dbReference type="NCBI Taxonomy" id="57060"/>
    <lineage>
        <taxon>Eukaryota</taxon>
        <taxon>Metazoa</taxon>
        <taxon>Chordata</taxon>
        <taxon>Craniata</taxon>
        <taxon>Vertebrata</taxon>
        <taxon>Euteleostomi</taxon>
        <taxon>Amphibia</taxon>
        <taxon>Batrachia</taxon>
        <taxon>Anura</taxon>
        <taxon>Neobatrachia</taxon>
        <taxon>Hyloidea</taxon>
        <taxon>Eleutherodactylidae</taxon>
        <taxon>Eleutherodactylinae</taxon>
        <taxon>Eleutherodactylus</taxon>
        <taxon>Eleutherodactylus</taxon>
    </lineage>
</organism>
<evidence type="ECO:0000313" key="2">
    <source>
        <dbReference type="Proteomes" id="UP000770717"/>
    </source>
</evidence>
<dbReference type="AlphaFoldDB" id="A0A8J6EYQ5"/>